<gene>
    <name evidence="4" type="primary">TYR</name>
    <name evidence="4" type="ORF">O9K51_09620</name>
</gene>
<feature type="domain" description="N-acetyltransferase" evidence="3">
    <location>
        <begin position="613"/>
        <end position="760"/>
    </location>
</feature>
<feature type="chain" id="PRO_5044339015" evidence="2">
    <location>
        <begin position="26"/>
        <end position="768"/>
    </location>
</feature>
<accession>A0AB34FH03</accession>
<dbReference type="Gene3D" id="3.40.630.30">
    <property type="match status" value="1"/>
</dbReference>
<dbReference type="PANTHER" id="PTHR11474">
    <property type="entry name" value="TYROSINASE FAMILY MEMBER"/>
    <property type="match status" value="1"/>
</dbReference>
<evidence type="ECO:0000313" key="4">
    <source>
        <dbReference type="EMBL" id="KAJ6437792.1"/>
    </source>
</evidence>
<evidence type="ECO:0000256" key="1">
    <source>
        <dbReference type="ARBA" id="ARBA00022723"/>
    </source>
</evidence>
<keyword evidence="5" id="KW-1185">Reference proteome</keyword>
<dbReference type="PROSITE" id="PS00497">
    <property type="entry name" value="TYROSINASE_1"/>
    <property type="match status" value="1"/>
</dbReference>
<evidence type="ECO:0000256" key="2">
    <source>
        <dbReference type="SAM" id="SignalP"/>
    </source>
</evidence>
<dbReference type="AlphaFoldDB" id="A0AB34FH03"/>
<dbReference type="Proteomes" id="UP001163105">
    <property type="component" value="Unassembled WGS sequence"/>
</dbReference>
<dbReference type="PRINTS" id="PR00092">
    <property type="entry name" value="TYROSINASE"/>
</dbReference>
<dbReference type="Gene3D" id="1.10.1280.10">
    <property type="entry name" value="Di-copper center containing domain from catechol oxidase"/>
    <property type="match status" value="1"/>
</dbReference>
<dbReference type="SUPFAM" id="SSF55729">
    <property type="entry name" value="Acyl-CoA N-acyltransferases (Nat)"/>
    <property type="match status" value="1"/>
</dbReference>
<proteinExistence type="predicted"/>
<dbReference type="PANTHER" id="PTHR11474:SF131">
    <property type="entry name" value="TYROSINASE COPPER-BINDING DOMAIN-CONTAINING PROTEIN"/>
    <property type="match status" value="1"/>
</dbReference>
<evidence type="ECO:0000259" key="3">
    <source>
        <dbReference type="PROSITE" id="PS51186"/>
    </source>
</evidence>
<feature type="signal peptide" evidence="2">
    <location>
        <begin position="1"/>
        <end position="25"/>
    </location>
</feature>
<dbReference type="GO" id="GO:0016491">
    <property type="term" value="F:oxidoreductase activity"/>
    <property type="evidence" value="ECO:0007669"/>
    <property type="project" value="InterPro"/>
</dbReference>
<dbReference type="SUPFAM" id="SSF48056">
    <property type="entry name" value="Di-copper centre-containing domain"/>
    <property type="match status" value="1"/>
</dbReference>
<dbReference type="CDD" id="cd04301">
    <property type="entry name" value="NAT_SF"/>
    <property type="match status" value="1"/>
</dbReference>
<dbReference type="Pfam" id="PF00264">
    <property type="entry name" value="Tyrosinase"/>
    <property type="match status" value="1"/>
</dbReference>
<name>A0AB34FH03_9HYPO</name>
<comment type="caution">
    <text evidence="4">The sequence shown here is derived from an EMBL/GenBank/DDBJ whole genome shotgun (WGS) entry which is preliminary data.</text>
</comment>
<dbReference type="GO" id="GO:0016747">
    <property type="term" value="F:acyltransferase activity, transferring groups other than amino-acyl groups"/>
    <property type="evidence" value="ECO:0007669"/>
    <property type="project" value="InterPro"/>
</dbReference>
<dbReference type="InterPro" id="IPR002227">
    <property type="entry name" value="Tyrosinase_Cu-bd"/>
</dbReference>
<organism evidence="4 5">
    <name type="scientific">Purpureocillium lavendulum</name>
    <dbReference type="NCBI Taxonomy" id="1247861"/>
    <lineage>
        <taxon>Eukaryota</taxon>
        <taxon>Fungi</taxon>
        <taxon>Dikarya</taxon>
        <taxon>Ascomycota</taxon>
        <taxon>Pezizomycotina</taxon>
        <taxon>Sordariomycetes</taxon>
        <taxon>Hypocreomycetidae</taxon>
        <taxon>Hypocreales</taxon>
        <taxon>Ophiocordycipitaceae</taxon>
        <taxon>Purpureocillium</taxon>
    </lineage>
</organism>
<dbReference type="Pfam" id="PF13508">
    <property type="entry name" value="Acetyltransf_7"/>
    <property type="match status" value="1"/>
</dbReference>
<dbReference type="InterPro" id="IPR000182">
    <property type="entry name" value="GNAT_dom"/>
</dbReference>
<keyword evidence="2" id="KW-0732">Signal</keyword>
<sequence>MLPKPSSVWRAAVAAVIAVSSLTLAQQHIPVTGAPVPQNGQVPLRLEINDMQAKGGAAWDLFLLSLRAMYGMDAYDQRSWFQIAGIHGKPYVQWNNAGPRRATGWAGYCPHGEKIFLPWHRPYLALFEQELVRHATQLAAGYPAQYRAEYTAAAATLRLPYWDWAADQTVPSAIVPRSVTVRVPSGNGLRQSTIENPLATYRYPSAALVGRFGVFDEQGRNQIALRMRPYRQWVYDALTQQTTFNGFATTATTGVGMEQIHNAIHWDAACTGQFFDPSLTGFDFLFILHHANVDRIWAYYGITHRDSVIFNDTYRGLSRYGTPAGTPLDNRSPMEPFFQRSGSFHTSLSVLSVFDFGYTYAGLESGKSETQMRQDVTRFINQRYGPRQAAAAKPMFMATAGGENGTHDKEGDRPGSRARFFVDLAIDRAEVDRPCSVNVYRADTAAGSMVLPKEPESGISNGGFTIDDVSLKVDIRKRDGSKIALGSVPSLKLEVLTPVKNPNRREIAPAARSACRPNNNAMGFDIVVPTAEEASAISDIHLRAMDNNALTHAQFPGAAAMDFFRGWLDRNTLQQARDAHKGVLVARDADTGEVASFIKWLVHESGTDESAAKDLEPFSEPCNVQLLNSYGELTERMRKQAMGTKPYCRELISHSLGRRRYAFATRRHFRWAHIADATIDVTFLCTDPKWGGRGAASTLLRHVQERAAAEGMAIILEATMEGVRLYQKLGFAISQELHMKLPSRGSTQPTEPYEERCMIWTPPAQNGA</sequence>
<dbReference type="EMBL" id="JAQHRD010000010">
    <property type="protein sequence ID" value="KAJ6437792.1"/>
    <property type="molecule type" value="Genomic_DNA"/>
</dbReference>
<reference evidence="4" key="1">
    <citation type="submission" date="2023-01" db="EMBL/GenBank/DDBJ databases">
        <title>The growth and conidiation of Purpureocillium lavendulum are regulated by nitrogen source and histone H3K14 acetylation.</title>
        <authorList>
            <person name="Tang P."/>
            <person name="Han J."/>
            <person name="Zhang C."/>
            <person name="Tang P."/>
            <person name="Qi F."/>
            <person name="Zhang K."/>
            <person name="Liang L."/>
        </authorList>
    </citation>
    <scope>NUCLEOTIDE SEQUENCE</scope>
    <source>
        <strain evidence="4">YMF1.00683</strain>
    </source>
</reference>
<dbReference type="GO" id="GO:0046872">
    <property type="term" value="F:metal ion binding"/>
    <property type="evidence" value="ECO:0007669"/>
    <property type="project" value="UniProtKB-KW"/>
</dbReference>
<dbReference type="InterPro" id="IPR050316">
    <property type="entry name" value="Tyrosinase/Hemocyanin"/>
</dbReference>
<dbReference type="PROSITE" id="PS51186">
    <property type="entry name" value="GNAT"/>
    <property type="match status" value="1"/>
</dbReference>
<protein>
    <submittedName>
        <fullName evidence="4">Dihydroxy-acid dehydratase</fullName>
    </submittedName>
</protein>
<keyword evidence="1" id="KW-0479">Metal-binding</keyword>
<dbReference type="InterPro" id="IPR008922">
    <property type="entry name" value="Di-copper_centre_dom_sf"/>
</dbReference>
<evidence type="ECO:0000313" key="5">
    <source>
        <dbReference type="Proteomes" id="UP001163105"/>
    </source>
</evidence>
<dbReference type="InterPro" id="IPR016181">
    <property type="entry name" value="Acyl_CoA_acyltransferase"/>
</dbReference>